<evidence type="ECO:0000313" key="3">
    <source>
        <dbReference type="Proteomes" id="UP000294682"/>
    </source>
</evidence>
<proteinExistence type="predicted"/>
<dbReference type="InterPro" id="IPR000182">
    <property type="entry name" value="GNAT_dom"/>
</dbReference>
<protein>
    <submittedName>
        <fullName evidence="2">Acetyltransferase (GNAT) family protein</fullName>
    </submittedName>
</protein>
<sequence length="192" mass="21675">MQIEALTPARAGDFFGFFEGAAFCDHPDWAACYCLEGYLDREENRALYRVGQRARRLRAAKMIEEGAMHGYLAYAGGRAVGWCNAGPRGDYRRLSIYEGLIKSEDEGQNIWSAVCFCIAPPFRSQGVATALLRHVCVEAKKRGAQWVEGYPNRGAKDCYEHYHGPKELYLKCGFSADRELEGITVMRRRMEG</sequence>
<dbReference type="RefSeq" id="WP_165873201.1">
    <property type="nucleotide sequence ID" value="NZ_SLUK01000010.1"/>
</dbReference>
<dbReference type="AlphaFoldDB" id="A0A9X8UIM3"/>
<dbReference type="SUPFAM" id="SSF55729">
    <property type="entry name" value="Acyl-CoA N-acyltransferases (Nat)"/>
    <property type="match status" value="1"/>
</dbReference>
<keyword evidence="3" id="KW-1185">Reference proteome</keyword>
<comment type="caution">
    <text evidence="2">The sequence shown here is derived from an EMBL/GenBank/DDBJ whole genome shotgun (WGS) entry which is preliminary data.</text>
</comment>
<dbReference type="Pfam" id="PF00583">
    <property type="entry name" value="Acetyltransf_1"/>
    <property type="match status" value="1"/>
</dbReference>
<dbReference type="EMBL" id="SLUK01000010">
    <property type="protein sequence ID" value="TCL42409.1"/>
    <property type="molecule type" value="Genomic_DNA"/>
</dbReference>
<dbReference type="GO" id="GO:0016747">
    <property type="term" value="F:acyltransferase activity, transferring groups other than amino-acyl groups"/>
    <property type="evidence" value="ECO:0007669"/>
    <property type="project" value="InterPro"/>
</dbReference>
<dbReference type="Proteomes" id="UP000294682">
    <property type="component" value="Unassembled WGS sequence"/>
</dbReference>
<accession>A0A9X8UIM3</accession>
<dbReference type="CDD" id="cd04301">
    <property type="entry name" value="NAT_SF"/>
    <property type="match status" value="1"/>
</dbReference>
<organism evidence="2 3">
    <name type="scientific">Harryflintia acetispora</name>
    <dbReference type="NCBI Taxonomy" id="1849041"/>
    <lineage>
        <taxon>Bacteria</taxon>
        <taxon>Bacillati</taxon>
        <taxon>Bacillota</taxon>
        <taxon>Clostridia</taxon>
        <taxon>Eubacteriales</taxon>
        <taxon>Oscillospiraceae</taxon>
        <taxon>Harryflintia</taxon>
    </lineage>
</organism>
<dbReference type="InterPro" id="IPR016181">
    <property type="entry name" value="Acyl_CoA_acyltransferase"/>
</dbReference>
<gene>
    <name evidence="2" type="ORF">EDD78_11033</name>
</gene>
<reference evidence="2 3" key="1">
    <citation type="submission" date="2019-03" db="EMBL/GenBank/DDBJ databases">
        <title>Genomic Encyclopedia of Type Strains, Phase IV (KMG-IV): sequencing the most valuable type-strain genomes for metagenomic binning, comparative biology and taxonomic classification.</title>
        <authorList>
            <person name="Goeker M."/>
        </authorList>
    </citation>
    <scope>NUCLEOTIDE SEQUENCE [LARGE SCALE GENOMIC DNA]</scope>
    <source>
        <strain evidence="2 3">DSM 100433</strain>
    </source>
</reference>
<feature type="domain" description="N-acetyltransferase" evidence="1">
    <location>
        <begin position="1"/>
        <end position="191"/>
    </location>
</feature>
<dbReference type="Gene3D" id="3.40.630.30">
    <property type="match status" value="1"/>
</dbReference>
<evidence type="ECO:0000313" key="2">
    <source>
        <dbReference type="EMBL" id="TCL42409.1"/>
    </source>
</evidence>
<evidence type="ECO:0000259" key="1">
    <source>
        <dbReference type="PROSITE" id="PS51186"/>
    </source>
</evidence>
<dbReference type="PROSITE" id="PS51186">
    <property type="entry name" value="GNAT"/>
    <property type="match status" value="1"/>
</dbReference>
<name>A0A9X8UIM3_9FIRM</name>